<dbReference type="EMBL" id="KZ293644">
    <property type="protein sequence ID" value="PBL04569.1"/>
    <property type="molecule type" value="Genomic_DNA"/>
</dbReference>
<gene>
    <name evidence="1" type="ORF">ARMGADRAFT_1022959</name>
</gene>
<organism evidence="1 2">
    <name type="scientific">Armillaria gallica</name>
    <name type="common">Bulbous honey fungus</name>
    <name type="synonym">Armillaria bulbosa</name>
    <dbReference type="NCBI Taxonomy" id="47427"/>
    <lineage>
        <taxon>Eukaryota</taxon>
        <taxon>Fungi</taxon>
        <taxon>Dikarya</taxon>
        <taxon>Basidiomycota</taxon>
        <taxon>Agaricomycotina</taxon>
        <taxon>Agaricomycetes</taxon>
        <taxon>Agaricomycetidae</taxon>
        <taxon>Agaricales</taxon>
        <taxon>Marasmiineae</taxon>
        <taxon>Physalacriaceae</taxon>
        <taxon>Armillaria</taxon>
    </lineage>
</organism>
<dbReference type="AlphaFoldDB" id="A0A2H3EQ41"/>
<evidence type="ECO:0000313" key="2">
    <source>
        <dbReference type="Proteomes" id="UP000217790"/>
    </source>
</evidence>
<dbReference type="OrthoDB" id="10633128at2759"/>
<name>A0A2H3EQ41_ARMGA</name>
<reference evidence="2" key="1">
    <citation type="journal article" date="2017" name="Nat. Ecol. Evol.">
        <title>Genome expansion and lineage-specific genetic innovations in the forest pathogenic fungi Armillaria.</title>
        <authorList>
            <person name="Sipos G."/>
            <person name="Prasanna A.N."/>
            <person name="Walter M.C."/>
            <person name="O'Connor E."/>
            <person name="Balint B."/>
            <person name="Krizsan K."/>
            <person name="Kiss B."/>
            <person name="Hess J."/>
            <person name="Varga T."/>
            <person name="Slot J."/>
            <person name="Riley R."/>
            <person name="Boka B."/>
            <person name="Rigling D."/>
            <person name="Barry K."/>
            <person name="Lee J."/>
            <person name="Mihaltcheva S."/>
            <person name="LaButti K."/>
            <person name="Lipzen A."/>
            <person name="Waldron R."/>
            <person name="Moloney N.M."/>
            <person name="Sperisen C."/>
            <person name="Kredics L."/>
            <person name="Vagvoelgyi C."/>
            <person name="Patrignani A."/>
            <person name="Fitzpatrick D."/>
            <person name="Nagy I."/>
            <person name="Doyle S."/>
            <person name="Anderson J.B."/>
            <person name="Grigoriev I.V."/>
            <person name="Gueldener U."/>
            <person name="Muensterkoetter M."/>
            <person name="Nagy L.G."/>
        </authorList>
    </citation>
    <scope>NUCLEOTIDE SEQUENCE [LARGE SCALE GENOMIC DNA]</scope>
    <source>
        <strain evidence="2">Ar21-2</strain>
    </source>
</reference>
<sequence length="242" mass="26298">MSSPQGSPHTNIPSLIKFIPYSKPSTPLKISIPFINLTPELKAALPIIDLCTLSLTPSDMSPFIDLCTLANSPVEAPLNSPALSSAPQKGPPPPIPTTPHPCIHFQESTIQITVSNPPDFDVTTGNTVAHITQTSTSPSPPQSCSPKINYEKLAAKNLAAKKHPDGSYGGQVVTQGNLMGVFDKSYHKEDMLKSMQGFMWAVIKRFADEFNALLMWESAWKDHLIGRNAGPDKFPDPMQNLQ</sequence>
<proteinExistence type="predicted"/>
<keyword evidence="2" id="KW-1185">Reference proteome</keyword>
<accession>A0A2H3EQ41</accession>
<evidence type="ECO:0000313" key="1">
    <source>
        <dbReference type="EMBL" id="PBL04569.1"/>
    </source>
</evidence>
<dbReference type="Proteomes" id="UP000217790">
    <property type="component" value="Unassembled WGS sequence"/>
</dbReference>
<protein>
    <submittedName>
        <fullName evidence="1">Uncharacterized protein</fullName>
    </submittedName>
</protein>
<dbReference type="InParanoid" id="A0A2H3EQ41"/>